<keyword evidence="4" id="KW-1015">Disulfide bond</keyword>
<reference evidence="9 10" key="2">
    <citation type="submission" date="2019-01" db="EMBL/GenBank/DDBJ databases">
        <title>A chromosome length genome reference of the Java medaka (oryzias javanicus).</title>
        <authorList>
            <person name="Herpin A."/>
            <person name="Takehana Y."/>
            <person name="Naruse K."/>
            <person name="Ansai S."/>
            <person name="Kawaguchi M."/>
        </authorList>
    </citation>
    <scope>NUCLEOTIDE SEQUENCE [LARGE SCALE GENOMIC DNA]</scope>
    <source>
        <strain evidence="9">RS831</strain>
        <tissue evidence="9">Whole body</tissue>
    </source>
</reference>
<evidence type="ECO:0000259" key="8">
    <source>
        <dbReference type="PROSITE" id="PS50835"/>
    </source>
</evidence>
<keyword evidence="6" id="KW-0393">Immunoglobulin domain</keyword>
<dbReference type="PRINTS" id="PR01536">
    <property type="entry name" value="INTRLKN1R12F"/>
</dbReference>
<evidence type="ECO:0000256" key="6">
    <source>
        <dbReference type="ARBA" id="ARBA00023319"/>
    </source>
</evidence>
<dbReference type="InterPro" id="IPR013783">
    <property type="entry name" value="Ig-like_fold"/>
</dbReference>
<proteinExistence type="inferred from homology"/>
<keyword evidence="7" id="KW-0472">Membrane</keyword>
<dbReference type="Gene3D" id="2.60.40.10">
    <property type="entry name" value="Immunoglobulins"/>
    <property type="match status" value="3"/>
</dbReference>
<keyword evidence="3" id="KW-0677">Repeat</keyword>
<gene>
    <name evidence="9" type="ORF">OJAV_G00208800</name>
</gene>
<dbReference type="InterPro" id="IPR004074">
    <property type="entry name" value="IL-1_rcpt_I/II-typ"/>
</dbReference>
<evidence type="ECO:0000256" key="3">
    <source>
        <dbReference type="ARBA" id="ARBA00022737"/>
    </source>
</evidence>
<keyword evidence="2" id="KW-0732">Signal</keyword>
<dbReference type="AlphaFoldDB" id="A0A437C6S7"/>
<dbReference type="PANTHER" id="PTHR11890">
    <property type="entry name" value="INTERLEUKIN-1 RECEPTOR FAMILY MEMBER"/>
    <property type="match status" value="1"/>
</dbReference>
<dbReference type="FunFam" id="2.60.40.10:FF:000188">
    <property type="entry name" value="Interleukin-1 receptor accessory protein-like 1"/>
    <property type="match status" value="1"/>
</dbReference>
<dbReference type="SUPFAM" id="SSF48726">
    <property type="entry name" value="Immunoglobulin"/>
    <property type="match status" value="3"/>
</dbReference>
<evidence type="ECO:0000256" key="2">
    <source>
        <dbReference type="ARBA" id="ARBA00022729"/>
    </source>
</evidence>
<keyword evidence="5" id="KW-0325">Glycoprotein</keyword>
<dbReference type="InterPro" id="IPR036179">
    <property type="entry name" value="Ig-like_dom_sf"/>
</dbReference>
<accession>A0A437C6S7</accession>
<dbReference type="EMBL" id="CM012457">
    <property type="protein sequence ID" value="RVE58405.1"/>
    <property type="molecule type" value="Genomic_DNA"/>
</dbReference>
<reference evidence="9 10" key="1">
    <citation type="submission" date="2018-11" db="EMBL/GenBank/DDBJ databases">
        <authorList>
            <person name="Lopez-Roques C."/>
            <person name="Donnadieu C."/>
            <person name="Bouchez O."/>
            <person name="Klopp C."/>
            <person name="Cabau C."/>
            <person name="Zahm M."/>
        </authorList>
    </citation>
    <scope>NUCLEOTIDE SEQUENCE [LARGE SCALE GENOMIC DNA]</scope>
    <source>
        <strain evidence="9">RS831</strain>
        <tissue evidence="9">Whole body</tissue>
    </source>
</reference>
<dbReference type="OrthoDB" id="9881731at2759"/>
<feature type="transmembrane region" description="Helical" evidence="7">
    <location>
        <begin position="412"/>
        <end position="435"/>
    </location>
</feature>
<keyword evidence="7" id="KW-1133">Transmembrane helix</keyword>
<evidence type="ECO:0000313" key="10">
    <source>
        <dbReference type="Proteomes" id="UP000283210"/>
    </source>
</evidence>
<organism evidence="9 10">
    <name type="scientific">Oryzias javanicus</name>
    <name type="common">Javanese ricefish</name>
    <name type="synonym">Aplocheilus javanicus</name>
    <dbReference type="NCBI Taxonomy" id="123683"/>
    <lineage>
        <taxon>Eukaryota</taxon>
        <taxon>Metazoa</taxon>
        <taxon>Chordata</taxon>
        <taxon>Craniata</taxon>
        <taxon>Vertebrata</taxon>
        <taxon>Euteleostomi</taxon>
        <taxon>Actinopterygii</taxon>
        <taxon>Neopterygii</taxon>
        <taxon>Teleostei</taxon>
        <taxon>Neoteleostei</taxon>
        <taxon>Acanthomorphata</taxon>
        <taxon>Ovalentaria</taxon>
        <taxon>Atherinomorphae</taxon>
        <taxon>Beloniformes</taxon>
        <taxon>Adrianichthyidae</taxon>
        <taxon>Oryziinae</taxon>
        <taxon>Oryzias</taxon>
    </lineage>
</organism>
<evidence type="ECO:0000313" key="9">
    <source>
        <dbReference type="EMBL" id="RVE58405.1"/>
    </source>
</evidence>
<dbReference type="PROSITE" id="PS50835">
    <property type="entry name" value="IG_LIKE"/>
    <property type="match status" value="2"/>
</dbReference>
<dbReference type="GO" id="GO:0004908">
    <property type="term" value="F:interleukin-1 receptor activity"/>
    <property type="evidence" value="ECO:0007669"/>
    <property type="project" value="InterPro"/>
</dbReference>
<feature type="domain" description="Ig-like" evidence="8">
    <location>
        <begin position="296"/>
        <end position="404"/>
    </location>
</feature>
<keyword evidence="7" id="KW-0812">Transmembrane</keyword>
<sequence>MNGCHHHLHLCLEAPSHCWDHQAHLNTTATMVCLAFTFAAVITACVSGQPMLPPLPVKDGCHQVDSEVGIFRMEGEAVILHFPIFLGVLKARKILPPAATFLISKKNGTDAVTYQGEGRIQQHHTQLWLLPAQTSDSGEYSCTYRNETYCVTGTITLHVFNSDSVDMAKLSYPWTATVGEELTIFCPALGSFNKSNTLIEWFKDSSLTALQASKTNFLQWDEGTLMIPAVMPMHAGLYTCQLTVLINNQHYKVSRALRVHVQDSELETTPTTPRISTTSSLDVLSSTFSTSKKVKPPAIVSPLNGTIFESAHGSGLEMFCRVLTECLIADSTLVTWQVENQSVESSYLSRRALQGGREVTRVSTMCQIELRLIIAEISEEDDHAEIKCVAQNMGGKQEVVAQITLEDGTVTWVIVAAVALCCFLVVVSIFLFVLFRPNEKKKKMDYFLARQSSTFSV</sequence>
<feature type="domain" description="Ig-like" evidence="8">
    <location>
        <begin position="179"/>
        <end position="258"/>
    </location>
</feature>
<dbReference type="InterPro" id="IPR003599">
    <property type="entry name" value="Ig_sub"/>
</dbReference>
<evidence type="ECO:0000256" key="4">
    <source>
        <dbReference type="ARBA" id="ARBA00023157"/>
    </source>
</evidence>
<evidence type="ECO:0000256" key="5">
    <source>
        <dbReference type="ARBA" id="ARBA00023180"/>
    </source>
</evidence>
<name>A0A437C6S7_ORYJA</name>
<dbReference type="InterPro" id="IPR007110">
    <property type="entry name" value="Ig-like_dom"/>
</dbReference>
<protein>
    <recommendedName>
        <fullName evidence="8">Ig-like domain-containing protein</fullName>
    </recommendedName>
</protein>
<dbReference type="PANTHER" id="PTHR11890:SF18">
    <property type="entry name" value="LYMPHOCYTE ACTIVATION GENE 3 PROTEIN"/>
    <property type="match status" value="1"/>
</dbReference>
<keyword evidence="10" id="KW-1185">Reference proteome</keyword>
<dbReference type="SMART" id="SM00409">
    <property type="entry name" value="IG"/>
    <property type="match status" value="3"/>
</dbReference>
<dbReference type="InterPro" id="IPR015621">
    <property type="entry name" value="IL-1_rcpt_fam"/>
</dbReference>
<dbReference type="Proteomes" id="UP000283210">
    <property type="component" value="Chromosome 21"/>
</dbReference>
<evidence type="ECO:0000256" key="7">
    <source>
        <dbReference type="SAM" id="Phobius"/>
    </source>
</evidence>
<comment type="similarity">
    <text evidence="1">Belongs to the interleukin-1 receptor family.</text>
</comment>
<evidence type="ECO:0000256" key="1">
    <source>
        <dbReference type="ARBA" id="ARBA00009752"/>
    </source>
</evidence>